<evidence type="ECO:0000313" key="2">
    <source>
        <dbReference type="Proteomes" id="UP001194746"/>
    </source>
</evidence>
<protein>
    <submittedName>
        <fullName evidence="1">Uncharacterized protein</fullName>
    </submittedName>
</protein>
<dbReference type="Proteomes" id="UP001194746">
    <property type="component" value="Unassembled WGS sequence"/>
</dbReference>
<proteinExistence type="predicted"/>
<dbReference type="AlphaFoldDB" id="A0AAD4CFX1"/>
<gene>
    <name evidence="1" type="ORF">FE257_012605</name>
</gene>
<dbReference type="EMBL" id="VCAU01000090">
    <property type="protein sequence ID" value="KAF9885720.1"/>
    <property type="molecule type" value="Genomic_DNA"/>
</dbReference>
<reference evidence="1" key="2">
    <citation type="submission" date="2020-02" db="EMBL/GenBank/DDBJ databases">
        <authorList>
            <person name="Gilchrist C.L.M."/>
            <person name="Chooi Y.-H."/>
        </authorList>
    </citation>
    <scope>NUCLEOTIDE SEQUENCE</scope>
    <source>
        <strain evidence="1">MST-FP2251</strain>
    </source>
</reference>
<keyword evidence="2" id="KW-1185">Reference proteome</keyword>
<reference evidence="1" key="1">
    <citation type="journal article" date="2019" name="Beilstein J. Org. Chem.">
        <title>Nanangenines: drimane sesquiterpenoids as the dominant metabolite cohort of a novel Australian fungus, Aspergillus nanangensis.</title>
        <authorList>
            <person name="Lacey H.J."/>
            <person name="Gilchrist C.L.M."/>
            <person name="Crombie A."/>
            <person name="Kalaitzis J.A."/>
            <person name="Vuong D."/>
            <person name="Rutledge P.J."/>
            <person name="Turner P."/>
            <person name="Pitt J.I."/>
            <person name="Lacey E."/>
            <person name="Chooi Y.H."/>
            <person name="Piggott A.M."/>
        </authorList>
    </citation>
    <scope>NUCLEOTIDE SEQUENCE</scope>
    <source>
        <strain evidence="1">MST-FP2251</strain>
    </source>
</reference>
<sequence length="156" mass="17283">MSQPDPLNWTLLFKKHKTTVLLMLPPSETITNTKTTLLNALRSRDSKDINGDPIPEHASDIEFGVPVDKNDLEKGWTPLELELPFDGDEAAKREAEKRTATLTLQAAGLKSGKPVAFRFRKPGSAVDNPEDIDLQLEEPGWDVVLPSLEDEEGEPV</sequence>
<evidence type="ECO:0000313" key="1">
    <source>
        <dbReference type="EMBL" id="KAF9885720.1"/>
    </source>
</evidence>
<name>A0AAD4CFX1_ASPNN</name>
<accession>A0AAD4CFX1</accession>
<organism evidence="1 2">
    <name type="scientific">Aspergillus nanangensis</name>
    <dbReference type="NCBI Taxonomy" id="2582783"/>
    <lineage>
        <taxon>Eukaryota</taxon>
        <taxon>Fungi</taxon>
        <taxon>Dikarya</taxon>
        <taxon>Ascomycota</taxon>
        <taxon>Pezizomycotina</taxon>
        <taxon>Eurotiomycetes</taxon>
        <taxon>Eurotiomycetidae</taxon>
        <taxon>Eurotiales</taxon>
        <taxon>Aspergillaceae</taxon>
        <taxon>Aspergillus</taxon>
        <taxon>Aspergillus subgen. Circumdati</taxon>
    </lineage>
</organism>
<comment type="caution">
    <text evidence="1">The sequence shown here is derived from an EMBL/GenBank/DDBJ whole genome shotgun (WGS) entry which is preliminary data.</text>
</comment>